<keyword evidence="1" id="KW-0663">Pyridoxal phosphate</keyword>
<evidence type="ECO:0000313" key="3">
    <source>
        <dbReference type="EMBL" id="KAF8442490.1"/>
    </source>
</evidence>
<keyword evidence="3" id="KW-0808">Transferase</keyword>
<evidence type="ECO:0000313" key="4">
    <source>
        <dbReference type="Proteomes" id="UP001194468"/>
    </source>
</evidence>
<dbReference type="Proteomes" id="UP001194468">
    <property type="component" value="Unassembled WGS sequence"/>
</dbReference>
<dbReference type="InterPro" id="IPR000192">
    <property type="entry name" value="Aminotrans_V_dom"/>
</dbReference>
<dbReference type="PANTHER" id="PTHR43092">
    <property type="entry name" value="L-CYSTEINE DESULFHYDRASE"/>
    <property type="match status" value="1"/>
</dbReference>
<reference evidence="3" key="1">
    <citation type="submission" date="2019-10" db="EMBL/GenBank/DDBJ databases">
        <authorList>
            <consortium name="DOE Joint Genome Institute"/>
            <person name="Kuo A."/>
            <person name="Miyauchi S."/>
            <person name="Kiss E."/>
            <person name="Drula E."/>
            <person name="Kohler A."/>
            <person name="Sanchez-Garcia M."/>
            <person name="Andreopoulos B."/>
            <person name="Barry K.W."/>
            <person name="Bonito G."/>
            <person name="Buee M."/>
            <person name="Carver A."/>
            <person name="Chen C."/>
            <person name="Cichocki N."/>
            <person name="Clum A."/>
            <person name="Culley D."/>
            <person name="Crous P.W."/>
            <person name="Fauchery L."/>
            <person name="Girlanda M."/>
            <person name="Hayes R."/>
            <person name="Keri Z."/>
            <person name="LaButti K."/>
            <person name="Lipzen A."/>
            <person name="Lombard V."/>
            <person name="Magnuson J."/>
            <person name="Maillard F."/>
            <person name="Morin E."/>
            <person name="Murat C."/>
            <person name="Nolan M."/>
            <person name="Ohm R."/>
            <person name="Pangilinan J."/>
            <person name="Pereira M."/>
            <person name="Perotto S."/>
            <person name="Peter M."/>
            <person name="Riley R."/>
            <person name="Sitrit Y."/>
            <person name="Stielow B."/>
            <person name="Szollosi G."/>
            <person name="Zifcakova L."/>
            <person name="Stursova M."/>
            <person name="Spatafora J.W."/>
            <person name="Tedersoo L."/>
            <person name="Vaario L.-M."/>
            <person name="Yamada A."/>
            <person name="Yan M."/>
            <person name="Wang P."/>
            <person name="Xu J."/>
            <person name="Bruns T."/>
            <person name="Baldrian P."/>
            <person name="Vilgalys R."/>
            <person name="Henrissat B."/>
            <person name="Grigoriev I.V."/>
            <person name="Hibbett D."/>
            <person name="Nagy L.G."/>
            <person name="Martin F.M."/>
        </authorList>
    </citation>
    <scope>NUCLEOTIDE SEQUENCE</scope>
    <source>
        <strain evidence="3">BED1</strain>
    </source>
</reference>
<sequence length="458" mass="51018">MTATKPPSRPSVGPTELYKTLPPAFGHDALALFGFNPNYVNLNHGSYGSLALPVRAFCDELTDEVESNPDKFIRIDCIHYWNRVRERVAKLIGVETDECVIVNNTSHGLATVLRNFIFKEGDILVGATTTYGSVYQTLKYIADIPPHPILSTFNLQFPTSRAKIIQDFEEHIKQLTETSDATGARKIVALIDSIASHPGAFLPWREMVAICRKAGVISVIDGAHSIGQEADLNLSEIRPDFWVSNCHKWLFSKRGSAILYVPKRNQHFIKSSIPTPVTYHSPHDSDYQGPQEFVKLFEWTGTIDYVPQLSIGAAMDFREWLGGEHKINAYTHALAIAGGKRLAERLGTDVMDPTGEFTLSMVNVELPLSGDVESTDEVLQIFTHTLILQWQTSAAAFKHNGKWWVRCSTQIWNEISDFDVLANALKDASPIHLHALSSMNSLNDHSFGCSSDNGRHQT</sequence>
<dbReference type="Gene3D" id="3.90.1150.10">
    <property type="entry name" value="Aspartate Aminotransferase, domain 1"/>
    <property type="match status" value="1"/>
</dbReference>
<gene>
    <name evidence="3" type="ORF">L210DRAFT_3611842</name>
</gene>
<dbReference type="AlphaFoldDB" id="A0AAD4BYD6"/>
<feature type="domain" description="Aminotransferase class V" evidence="2">
    <location>
        <begin position="80"/>
        <end position="366"/>
    </location>
</feature>
<dbReference type="PANTHER" id="PTHR43092:SF2">
    <property type="entry name" value="HERCYNYLCYSTEINE SULFOXIDE LYASE"/>
    <property type="match status" value="1"/>
</dbReference>
<evidence type="ECO:0000259" key="2">
    <source>
        <dbReference type="Pfam" id="PF00266"/>
    </source>
</evidence>
<dbReference type="InterPro" id="IPR015421">
    <property type="entry name" value="PyrdxlP-dep_Trfase_major"/>
</dbReference>
<keyword evidence="4" id="KW-1185">Reference proteome</keyword>
<dbReference type="InterPro" id="IPR015424">
    <property type="entry name" value="PyrdxlP-dep_Trfase"/>
</dbReference>
<comment type="caution">
    <text evidence="3">The sequence shown here is derived from an EMBL/GenBank/DDBJ whole genome shotgun (WGS) entry which is preliminary data.</text>
</comment>
<dbReference type="EMBL" id="WHUW01000009">
    <property type="protein sequence ID" value="KAF8442490.1"/>
    <property type="molecule type" value="Genomic_DNA"/>
</dbReference>
<dbReference type="InterPro" id="IPR015422">
    <property type="entry name" value="PyrdxlP-dep_Trfase_small"/>
</dbReference>
<proteinExistence type="predicted"/>
<dbReference type="Pfam" id="PF00266">
    <property type="entry name" value="Aminotran_5"/>
    <property type="match status" value="1"/>
</dbReference>
<name>A0AAD4BYD6_BOLED</name>
<dbReference type="GO" id="GO:0016740">
    <property type="term" value="F:transferase activity"/>
    <property type="evidence" value="ECO:0007669"/>
    <property type="project" value="UniProtKB-KW"/>
</dbReference>
<dbReference type="SUPFAM" id="SSF53383">
    <property type="entry name" value="PLP-dependent transferases"/>
    <property type="match status" value="1"/>
</dbReference>
<organism evidence="3 4">
    <name type="scientific">Boletus edulis BED1</name>
    <dbReference type="NCBI Taxonomy" id="1328754"/>
    <lineage>
        <taxon>Eukaryota</taxon>
        <taxon>Fungi</taxon>
        <taxon>Dikarya</taxon>
        <taxon>Basidiomycota</taxon>
        <taxon>Agaricomycotina</taxon>
        <taxon>Agaricomycetes</taxon>
        <taxon>Agaricomycetidae</taxon>
        <taxon>Boletales</taxon>
        <taxon>Boletineae</taxon>
        <taxon>Boletaceae</taxon>
        <taxon>Boletoideae</taxon>
        <taxon>Boletus</taxon>
    </lineage>
</organism>
<dbReference type="Gene3D" id="3.40.640.10">
    <property type="entry name" value="Type I PLP-dependent aspartate aminotransferase-like (Major domain)"/>
    <property type="match status" value="1"/>
</dbReference>
<protein>
    <submittedName>
        <fullName evidence="3">Pyridoxal phosphate-dependent transferase</fullName>
    </submittedName>
</protein>
<accession>A0AAD4BYD6</accession>
<evidence type="ECO:0000256" key="1">
    <source>
        <dbReference type="ARBA" id="ARBA00022898"/>
    </source>
</evidence>
<reference evidence="3" key="2">
    <citation type="journal article" date="2020" name="Nat. Commun.">
        <title>Large-scale genome sequencing of mycorrhizal fungi provides insights into the early evolution of symbiotic traits.</title>
        <authorList>
            <person name="Miyauchi S."/>
            <person name="Kiss E."/>
            <person name="Kuo A."/>
            <person name="Drula E."/>
            <person name="Kohler A."/>
            <person name="Sanchez-Garcia M."/>
            <person name="Morin E."/>
            <person name="Andreopoulos B."/>
            <person name="Barry K.W."/>
            <person name="Bonito G."/>
            <person name="Buee M."/>
            <person name="Carver A."/>
            <person name="Chen C."/>
            <person name="Cichocki N."/>
            <person name="Clum A."/>
            <person name="Culley D."/>
            <person name="Crous P.W."/>
            <person name="Fauchery L."/>
            <person name="Girlanda M."/>
            <person name="Hayes R.D."/>
            <person name="Keri Z."/>
            <person name="LaButti K."/>
            <person name="Lipzen A."/>
            <person name="Lombard V."/>
            <person name="Magnuson J."/>
            <person name="Maillard F."/>
            <person name="Murat C."/>
            <person name="Nolan M."/>
            <person name="Ohm R.A."/>
            <person name="Pangilinan J."/>
            <person name="Pereira M.F."/>
            <person name="Perotto S."/>
            <person name="Peter M."/>
            <person name="Pfister S."/>
            <person name="Riley R."/>
            <person name="Sitrit Y."/>
            <person name="Stielow J.B."/>
            <person name="Szollosi G."/>
            <person name="Zifcakova L."/>
            <person name="Stursova M."/>
            <person name="Spatafora J.W."/>
            <person name="Tedersoo L."/>
            <person name="Vaario L.M."/>
            <person name="Yamada A."/>
            <person name="Yan M."/>
            <person name="Wang P."/>
            <person name="Xu J."/>
            <person name="Bruns T."/>
            <person name="Baldrian P."/>
            <person name="Vilgalys R."/>
            <person name="Dunand C."/>
            <person name="Henrissat B."/>
            <person name="Grigoriev I.V."/>
            <person name="Hibbett D."/>
            <person name="Nagy L.G."/>
            <person name="Martin F.M."/>
        </authorList>
    </citation>
    <scope>NUCLEOTIDE SEQUENCE</scope>
    <source>
        <strain evidence="3">BED1</strain>
    </source>
</reference>